<comment type="caution">
    <text evidence="3">The sequence shown here is derived from an EMBL/GenBank/DDBJ whole genome shotgun (WGS) entry which is preliminary data.</text>
</comment>
<evidence type="ECO:0000259" key="2">
    <source>
        <dbReference type="Pfam" id="PF10440"/>
    </source>
</evidence>
<dbReference type="PANTHER" id="PTHR34271">
    <property type="entry name" value="NUCLEOLAR HISTONE METHYLTRANSFERASE-RELATED PROTEIN"/>
    <property type="match status" value="1"/>
</dbReference>
<dbReference type="InterPro" id="IPR043017">
    <property type="entry name" value="WIYLD_dom_sf"/>
</dbReference>
<reference evidence="3" key="1">
    <citation type="submission" date="2020-05" db="EMBL/GenBank/DDBJ databases">
        <title>WGS assembly of Panicum virgatum.</title>
        <authorList>
            <person name="Lovell J.T."/>
            <person name="Jenkins J."/>
            <person name="Shu S."/>
            <person name="Juenger T.E."/>
            <person name="Schmutz J."/>
        </authorList>
    </citation>
    <scope>NUCLEOTIDE SEQUENCE</scope>
    <source>
        <strain evidence="3">AP13</strain>
    </source>
</reference>
<name>A0A8T0W6E9_PANVG</name>
<proteinExistence type="predicted"/>
<dbReference type="Pfam" id="PF10440">
    <property type="entry name" value="WIYLD"/>
    <property type="match status" value="1"/>
</dbReference>
<dbReference type="InterPro" id="IPR018848">
    <property type="entry name" value="WIYLD_domain"/>
</dbReference>
<accession>A0A8T0W6E9</accession>
<feature type="region of interest" description="Disordered" evidence="1">
    <location>
        <begin position="140"/>
        <end position="202"/>
    </location>
</feature>
<evidence type="ECO:0000313" key="4">
    <source>
        <dbReference type="Proteomes" id="UP000823388"/>
    </source>
</evidence>
<evidence type="ECO:0000256" key="1">
    <source>
        <dbReference type="SAM" id="MobiDB-lite"/>
    </source>
</evidence>
<dbReference type="OrthoDB" id="1898570at2759"/>
<dbReference type="Gene3D" id="1.10.8.850">
    <property type="entry name" value="Histone-lysine N methyltransferase , C-terminal domain-like"/>
    <property type="match status" value="1"/>
</dbReference>
<dbReference type="Proteomes" id="UP000823388">
    <property type="component" value="Chromosome 2K"/>
</dbReference>
<sequence length="202" mass="21740">MPPPPEGPPGKGDGRIDAAVDYFIAMGYAARDVRNVVEALLTVHGGAAAWPSLAEGSYRAVQEKLLEKEEEEVKLLLMGGEPASTSVSLLQPEAAASKEASPEHGMQISQVYSEPPPETNSVLEKSKLLASPNNSSVHEAVLPFPTATSTTRLRPPTYGWISTESESESESDDGEISSAVLNPAESFLSKRKRPSRWDERPK</sequence>
<dbReference type="AlphaFoldDB" id="A0A8T0W6E9"/>
<organism evidence="3 4">
    <name type="scientific">Panicum virgatum</name>
    <name type="common">Blackwell switchgrass</name>
    <dbReference type="NCBI Taxonomy" id="38727"/>
    <lineage>
        <taxon>Eukaryota</taxon>
        <taxon>Viridiplantae</taxon>
        <taxon>Streptophyta</taxon>
        <taxon>Embryophyta</taxon>
        <taxon>Tracheophyta</taxon>
        <taxon>Spermatophyta</taxon>
        <taxon>Magnoliopsida</taxon>
        <taxon>Liliopsida</taxon>
        <taxon>Poales</taxon>
        <taxon>Poaceae</taxon>
        <taxon>PACMAD clade</taxon>
        <taxon>Panicoideae</taxon>
        <taxon>Panicodae</taxon>
        <taxon>Paniceae</taxon>
        <taxon>Panicinae</taxon>
        <taxon>Panicum</taxon>
        <taxon>Panicum sect. Hiantes</taxon>
    </lineage>
</organism>
<evidence type="ECO:0000313" key="3">
    <source>
        <dbReference type="EMBL" id="KAG2642197.1"/>
    </source>
</evidence>
<feature type="region of interest" description="Disordered" evidence="1">
    <location>
        <begin position="88"/>
        <end position="121"/>
    </location>
</feature>
<feature type="compositionally biased region" description="Acidic residues" evidence="1">
    <location>
        <begin position="165"/>
        <end position="175"/>
    </location>
</feature>
<dbReference type="EMBL" id="CM029039">
    <property type="protein sequence ID" value="KAG2642197.1"/>
    <property type="molecule type" value="Genomic_DNA"/>
</dbReference>
<feature type="domain" description="WIYLD" evidence="2">
    <location>
        <begin position="11"/>
        <end position="71"/>
    </location>
</feature>
<gene>
    <name evidence="3" type="ORF">PVAP13_2KG259300</name>
</gene>
<keyword evidence="4" id="KW-1185">Reference proteome</keyword>
<dbReference type="PANTHER" id="PTHR34271:SF1">
    <property type="entry name" value="NUCLEOLAR HISTONE METHYLTRANSFERASE-RELATED PROTEIN"/>
    <property type="match status" value="1"/>
</dbReference>
<protein>
    <recommendedName>
        <fullName evidence="2">WIYLD domain-containing protein</fullName>
    </recommendedName>
</protein>